<dbReference type="CDD" id="cd13571">
    <property type="entry name" value="PBP2_PnhD_1"/>
    <property type="match status" value="1"/>
</dbReference>
<accession>A0A5A8F7M2</accession>
<evidence type="ECO:0000313" key="4">
    <source>
        <dbReference type="Proteomes" id="UP000322876"/>
    </source>
</evidence>
<dbReference type="SUPFAM" id="SSF53850">
    <property type="entry name" value="Periplasmic binding protein-like II"/>
    <property type="match status" value="1"/>
</dbReference>
<sequence>MRKIFLNFVIFIFLFIPLISNAELNFGIASMISPDETYFLYKDFGNYIAKKLGIKINAIFRRNYADMNRLIETGQVDFASICTGALIYLNNKKYEIAAVPVVNGKSTYKSYIIVNKNYGINNIDELRGKVFAFTDRLSNSGYIYPTYLILKKEKVKPEQFFSRIYFTNSHDKSIYLVNEGVVDGAAVDSLVFEYVSHSQPEKVKNIKIVHESDEFLSPPFVVSTYLDKNIKQRLKRVLLNMHKNEEGAKILKKLKIDKFVEPDYKLLKKVLTMRKFLNTFNN</sequence>
<dbReference type="EMBL" id="VFJB01000005">
    <property type="protein sequence ID" value="KAA0258157.1"/>
    <property type="molecule type" value="Genomic_DNA"/>
</dbReference>
<evidence type="ECO:0000256" key="2">
    <source>
        <dbReference type="ARBA" id="ARBA00022729"/>
    </source>
</evidence>
<keyword evidence="2" id="KW-0732">Signal</keyword>
<protein>
    <submittedName>
        <fullName evidence="3">Phosphate/phosphite/phosphonate ABC transporter substrate-binding protein</fullName>
    </submittedName>
</protein>
<proteinExistence type="inferred from homology"/>
<dbReference type="Proteomes" id="UP000322876">
    <property type="component" value="Unassembled WGS sequence"/>
</dbReference>
<organism evidence="3 4">
    <name type="scientific">Deferribacter autotrophicus</name>
    <dbReference type="NCBI Taxonomy" id="500465"/>
    <lineage>
        <taxon>Bacteria</taxon>
        <taxon>Pseudomonadati</taxon>
        <taxon>Deferribacterota</taxon>
        <taxon>Deferribacteres</taxon>
        <taxon>Deferribacterales</taxon>
        <taxon>Deferribacteraceae</taxon>
        <taxon>Deferribacter</taxon>
    </lineage>
</organism>
<dbReference type="PANTHER" id="PTHR35841">
    <property type="entry name" value="PHOSPHONATES-BINDING PERIPLASMIC PROTEIN"/>
    <property type="match status" value="1"/>
</dbReference>
<dbReference type="Pfam" id="PF12974">
    <property type="entry name" value="Phosphonate-bd"/>
    <property type="match status" value="1"/>
</dbReference>
<dbReference type="AlphaFoldDB" id="A0A5A8F7M2"/>
<dbReference type="Gene3D" id="3.40.190.10">
    <property type="entry name" value="Periplasmic binding protein-like II"/>
    <property type="match status" value="2"/>
</dbReference>
<reference evidence="3 4" key="1">
    <citation type="submission" date="2019-06" db="EMBL/GenBank/DDBJ databases">
        <title>Genomic insights into carbon and energy metabolism of Deferribacter autotrophicus revealed new metabolic traits in the phylum Deferribacteres.</title>
        <authorList>
            <person name="Slobodkin A.I."/>
            <person name="Slobodkina G.B."/>
            <person name="Allioux M."/>
            <person name="Alain K."/>
            <person name="Jebbar M."/>
            <person name="Shadrin V."/>
            <person name="Kublanov I.V."/>
            <person name="Toshchakov S.V."/>
            <person name="Bonch-Osmolovskaya E.A."/>
        </authorList>
    </citation>
    <scope>NUCLEOTIDE SEQUENCE [LARGE SCALE GENOMIC DNA]</scope>
    <source>
        <strain evidence="3 4">SL50</strain>
    </source>
</reference>
<evidence type="ECO:0000313" key="3">
    <source>
        <dbReference type="EMBL" id="KAA0258157.1"/>
    </source>
</evidence>
<comment type="caution">
    <text evidence="3">The sequence shown here is derived from an EMBL/GenBank/DDBJ whole genome shotgun (WGS) entry which is preliminary data.</text>
</comment>
<dbReference type="RefSeq" id="WP_149266478.1">
    <property type="nucleotide sequence ID" value="NZ_VFJB01000005.1"/>
</dbReference>
<dbReference type="PANTHER" id="PTHR35841:SF1">
    <property type="entry name" value="PHOSPHONATES-BINDING PERIPLASMIC PROTEIN"/>
    <property type="match status" value="1"/>
</dbReference>
<keyword evidence="4" id="KW-1185">Reference proteome</keyword>
<dbReference type="InterPro" id="IPR005770">
    <property type="entry name" value="PhnD"/>
</dbReference>
<dbReference type="OrthoDB" id="9781943at2"/>
<dbReference type="NCBIfam" id="TIGR01098">
    <property type="entry name" value="3A0109s03R"/>
    <property type="match status" value="1"/>
</dbReference>
<gene>
    <name evidence="3" type="primary">phnD</name>
    <name evidence="3" type="ORF">FHQ18_07120</name>
</gene>
<evidence type="ECO:0000256" key="1">
    <source>
        <dbReference type="ARBA" id="ARBA00007162"/>
    </source>
</evidence>
<dbReference type="GO" id="GO:0055085">
    <property type="term" value="P:transmembrane transport"/>
    <property type="evidence" value="ECO:0007669"/>
    <property type="project" value="InterPro"/>
</dbReference>
<dbReference type="GO" id="GO:0043190">
    <property type="term" value="C:ATP-binding cassette (ABC) transporter complex"/>
    <property type="evidence" value="ECO:0007669"/>
    <property type="project" value="InterPro"/>
</dbReference>
<name>A0A5A8F7M2_9BACT</name>
<comment type="similarity">
    <text evidence="1">Belongs to the phosphate/phosphite/phosphonate binding protein family.</text>
</comment>